<dbReference type="InterPro" id="IPR035897">
    <property type="entry name" value="Toll_tir_struct_dom_sf"/>
</dbReference>
<dbReference type="InterPro" id="IPR000157">
    <property type="entry name" value="TIR_dom"/>
</dbReference>
<feature type="domain" description="TIR" evidence="1">
    <location>
        <begin position="12"/>
        <end position="144"/>
    </location>
</feature>
<organism evidence="2 3">
    <name type="scientific">Blastococcus haudaquaticus</name>
    <dbReference type="NCBI Taxonomy" id="1938745"/>
    <lineage>
        <taxon>Bacteria</taxon>
        <taxon>Bacillati</taxon>
        <taxon>Actinomycetota</taxon>
        <taxon>Actinomycetes</taxon>
        <taxon>Geodermatophilales</taxon>
        <taxon>Geodermatophilaceae</taxon>
        <taxon>Blastococcus</taxon>
    </lineage>
</organism>
<dbReference type="Gene3D" id="3.40.50.10140">
    <property type="entry name" value="Toll/interleukin-1 receptor homology (TIR) domain"/>
    <property type="match status" value="1"/>
</dbReference>
<evidence type="ECO:0000313" key="2">
    <source>
        <dbReference type="EMBL" id="SOE03138.1"/>
    </source>
</evidence>
<proteinExistence type="predicted"/>
<evidence type="ECO:0000259" key="1">
    <source>
        <dbReference type="Pfam" id="PF13676"/>
    </source>
</evidence>
<evidence type="ECO:0000313" key="3">
    <source>
        <dbReference type="Proteomes" id="UP000219482"/>
    </source>
</evidence>
<dbReference type="GO" id="GO:0007165">
    <property type="term" value="P:signal transduction"/>
    <property type="evidence" value="ECO:0007669"/>
    <property type="project" value="InterPro"/>
</dbReference>
<sequence length="504" mass="56158">MATMADADGKHVFISYVREDSEGVDALCAVLEAAQIPYWRDRSALGPGDAWKVKIREAIRKGALVFLACFSDSSRGKDRSYMNEELTLAAEEFRMMPPGRTWLIPIRFDDGDVPPWDLGAGRMLSDLNYSDLFGPTYTANATRLVTTILRLTGEKRPDSATALAAVEQATHAGRADLLKRLTKEMLLDPARRIELDDLVSHEVQRVMAALSDADRVAGPFGGSNDERVVQVAQEAQDLWSLAQPFCASLQVAARWGTADLIAPWANGLRSFVAAANKIQSGVQPLLEVRHLPGMVGIVTATLAAASSRKWDNVKTLVVDPTVRDRYEQKPLPILDVTDPYKPFATDEVSNTLARAAISGRDPEDALKDFTERRHGKYHTPVAEWLHHIVRPLFLDQWPDQDTYDAEFDRAEVILGVLAQDVVNVRAAADPSGHHWGRSHWYGRSTWRFSHHHGNPVEELTLELSTHGKQWDPLQANLFGGDEGRAQKALSMYGESFLQIARHRW</sequence>
<reference evidence="3" key="1">
    <citation type="submission" date="2017-09" db="EMBL/GenBank/DDBJ databases">
        <authorList>
            <person name="Varghese N."/>
            <person name="Submissions S."/>
        </authorList>
    </citation>
    <scope>NUCLEOTIDE SEQUENCE [LARGE SCALE GENOMIC DNA]</scope>
    <source>
        <strain evidence="3">DSM 44270</strain>
    </source>
</reference>
<protein>
    <submittedName>
        <fullName evidence="2">TIR domain-containing protein</fullName>
    </submittedName>
</protein>
<keyword evidence="3" id="KW-1185">Reference proteome</keyword>
<name>A0A286H5T4_9ACTN</name>
<dbReference type="EMBL" id="OCNK01000006">
    <property type="protein sequence ID" value="SOE03138.1"/>
    <property type="molecule type" value="Genomic_DNA"/>
</dbReference>
<dbReference type="AlphaFoldDB" id="A0A286H5T4"/>
<dbReference type="SUPFAM" id="SSF52200">
    <property type="entry name" value="Toll/Interleukin receptor TIR domain"/>
    <property type="match status" value="1"/>
</dbReference>
<accession>A0A286H5T4</accession>
<dbReference type="Pfam" id="PF13676">
    <property type="entry name" value="TIR_2"/>
    <property type="match status" value="1"/>
</dbReference>
<dbReference type="Proteomes" id="UP000219482">
    <property type="component" value="Unassembled WGS sequence"/>
</dbReference>
<gene>
    <name evidence="2" type="ORF">SAMN06272739_3998</name>
</gene>